<feature type="signal peptide" evidence="2">
    <location>
        <begin position="1"/>
        <end position="25"/>
    </location>
</feature>
<reference evidence="3 4" key="1">
    <citation type="submission" date="2018-10" db="EMBL/GenBank/DDBJ databases">
        <title>Dokdonia luteus sp. nov., isolated from sea water.</title>
        <authorList>
            <person name="Zhou L.Y."/>
            <person name="Du Z.J."/>
        </authorList>
    </citation>
    <scope>NUCLEOTIDE SEQUENCE [LARGE SCALE GENOMIC DNA]</scope>
    <source>
        <strain evidence="3 4">SH27</strain>
    </source>
</reference>
<gene>
    <name evidence="3" type="ORF">EAX61_09925</name>
</gene>
<dbReference type="PANTHER" id="PTHR42754">
    <property type="entry name" value="ENDOGLUCANASE"/>
    <property type="match status" value="1"/>
</dbReference>
<dbReference type="SUPFAM" id="SSF50998">
    <property type="entry name" value="Quinoprotein alcohol dehydrogenase-like"/>
    <property type="match status" value="1"/>
</dbReference>
<dbReference type="PANTHER" id="PTHR42754:SF1">
    <property type="entry name" value="LIPOPROTEIN"/>
    <property type="match status" value="1"/>
</dbReference>
<evidence type="ECO:0000256" key="1">
    <source>
        <dbReference type="SAM" id="MobiDB-lite"/>
    </source>
</evidence>
<name>A0A3M0G1F7_9FLAO</name>
<sequence length="459" mass="49135">MLLFTLSRKRLHLLSLFLIFAVACSDDESPTPDTEEIETTDDNGSTEEPVDMLEVAFIKTYGGSQADSFRDVIATSDGGFATLGFSQSVDGDIIDNSEQVNMYWMVKTDTEGAIQWSKTYGGNNDDRGQKLIQTQDGGYALAGFAQSSDGDITSNEGFYDQWVVKLDASGNVQWERNFGFSGSDQANAIVQTSDGGYFVAGFLDVSASDGEGNDGRHGVGEFWVHKLDANGNLIWRRFFGGSNNDRANDVVATTDGGVIMVGSSESDDFDITNPKGSYDFWAVKIDSNGNLQWQKNYGGSETDTAYAITTTADGNYIIAGDTRSADGDITNFKGTADVWIVKINNQGDLIWEKTLGGTGFDAARDIIPQGNGFVITGASRSEDGDITENKGQSDIWVAQLDADGDVQWQKTLGGSGLDFGYGAAVSQNGSIMIAGDGNSNDQDITGSNGSIDGLLIKIE</sequence>
<evidence type="ECO:0000313" key="4">
    <source>
        <dbReference type="Proteomes" id="UP000281985"/>
    </source>
</evidence>
<keyword evidence="4" id="KW-1185">Reference proteome</keyword>
<feature type="region of interest" description="Disordered" evidence="1">
    <location>
        <begin position="27"/>
        <end position="48"/>
    </location>
</feature>
<dbReference type="AlphaFoldDB" id="A0A3M0G1F7"/>
<feature type="chain" id="PRO_5018317871" description="Bulb-type lectin domain-containing protein" evidence="2">
    <location>
        <begin position="26"/>
        <end position="459"/>
    </location>
</feature>
<protein>
    <recommendedName>
        <fullName evidence="5">Bulb-type lectin domain-containing protein</fullName>
    </recommendedName>
</protein>
<keyword evidence="2" id="KW-0732">Signal</keyword>
<proteinExistence type="predicted"/>
<dbReference type="Proteomes" id="UP000281985">
    <property type="component" value="Unassembled WGS sequence"/>
</dbReference>
<evidence type="ECO:0008006" key="5">
    <source>
        <dbReference type="Google" id="ProtNLM"/>
    </source>
</evidence>
<evidence type="ECO:0000313" key="3">
    <source>
        <dbReference type="EMBL" id="RMB58605.1"/>
    </source>
</evidence>
<accession>A0A3M0G1F7</accession>
<dbReference type="EMBL" id="REFV01000008">
    <property type="protein sequence ID" value="RMB58605.1"/>
    <property type="molecule type" value="Genomic_DNA"/>
</dbReference>
<comment type="caution">
    <text evidence="3">The sequence shown here is derived from an EMBL/GenBank/DDBJ whole genome shotgun (WGS) entry which is preliminary data.</text>
</comment>
<dbReference type="InterPro" id="IPR011047">
    <property type="entry name" value="Quinoprotein_ADH-like_sf"/>
</dbReference>
<organism evidence="3 4">
    <name type="scientific">Dokdonia sinensis</name>
    <dbReference type="NCBI Taxonomy" id="2479847"/>
    <lineage>
        <taxon>Bacteria</taxon>
        <taxon>Pseudomonadati</taxon>
        <taxon>Bacteroidota</taxon>
        <taxon>Flavobacteriia</taxon>
        <taxon>Flavobacteriales</taxon>
        <taxon>Flavobacteriaceae</taxon>
        <taxon>Dokdonia</taxon>
    </lineage>
</organism>
<evidence type="ECO:0000256" key="2">
    <source>
        <dbReference type="SAM" id="SignalP"/>
    </source>
</evidence>